<feature type="compositionally biased region" description="Basic and acidic residues" evidence="1">
    <location>
        <begin position="80"/>
        <end position="91"/>
    </location>
</feature>
<dbReference type="Proteomes" id="UP000322225">
    <property type="component" value="Chromosome 6"/>
</dbReference>
<organism evidence="2 3">
    <name type="scientific">Kwoniella shandongensis</name>
    <dbReference type="NCBI Taxonomy" id="1734106"/>
    <lineage>
        <taxon>Eukaryota</taxon>
        <taxon>Fungi</taxon>
        <taxon>Dikarya</taxon>
        <taxon>Basidiomycota</taxon>
        <taxon>Agaricomycotina</taxon>
        <taxon>Tremellomycetes</taxon>
        <taxon>Tremellales</taxon>
        <taxon>Cryptococcaceae</taxon>
        <taxon>Kwoniella</taxon>
    </lineage>
</organism>
<reference evidence="2" key="2">
    <citation type="submission" date="2024-01" db="EMBL/GenBank/DDBJ databases">
        <title>Comparative genomics of Cryptococcus and Kwoniella reveals pathogenesis evolution and contrasting modes of karyotype evolution via chromosome fusion or intercentromeric recombination.</title>
        <authorList>
            <person name="Coelho M.A."/>
            <person name="David-Palma M."/>
            <person name="Shea T."/>
            <person name="Bowers K."/>
            <person name="McGinley-Smith S."/>
            <person name="Mohammad A.W."/>
            <person name="Gnirke A."/>
            <person name="Yurkov A.M."/>
            <person name="Nowrousian M."/>
            <person name="Sun S."/>
            <person name="Cuomo C.A."/>
            <person name="Heitman J."/>
        </authorList>
    </citation>
    <scope>NUCLEOTIDE SEQUENCE</scope>
    <source>
        <strain evidence="2">CBS 12478</strain>
    </source>
</reference>
<name>A0A5M6BYC6_9TREE</name>
<feature type="compositionally biased region" description="Polar residues" evidence="1">
    <location>
        <begin position="482"/>
        <end position="493"/>
    </location>
</feature>
<sequence length="727" mass="79037">MFPTGYRSRHRGTVDAARAYQKESPPVQPEDEETSYGVKSMSDWGGSVMLPTSTSSSMHELAVPTLSMHETTTITEDEGVQDRDREDRGDGDPTPDLQQEDQVGLGITPPFQSYSGAGTSEVVGPNTDWTPVTERTTLPSASPEADTSHGLGLGGLEHRVIPPSPEDTIHPFESSPSQPHEHHHDNHYHHHASHNQSHEIPFTPPMVDSPYFIHPSSEPSSPASFTSMPSYVASLSSLSRTSSASVSVSSPLQHHHRGTIVASSSASHHHGGEELVLPSMNLPEESLSLHMSLPKMFTHTHAEGEGEGVTMALVGSREDTERVLRGVKERVRLVDLGKGVVGVLDNDGKVDMRILTGLNQEQVRNKVRNAYHTLNGLLHPRLSGGEMESDLRRLVLGYATRSDWIHLVVKLDSQHEQDDLDDLVPVIHPVSAALNISPLQLNRLLVEPEPTPQHNMTGPTPRLSAETQGYFAPREYTPSPPASRQGSPESYSDPSRHQDEAVQVICSTVDKPSSNTVLASVDAFLAWRARATDTMTQHLHLQPQFEGSSGQKRTLVTTSSSMTSASSSSYGPMPTVARAQGGGEWEATLSRRIAQRRESETRGDRSSGNNGVSGRGKRRRSFGERGGKEAMSSSTKYHHHHQPLSPSHPHPRKERSGSSRDCLPPLFPTSSGSGNNVSSVGLGLGGLIEKTFGKSVQQWRKNWKGVAVACAVVVVVGWGCWVGSRRV</sequence>
<dbReference type="RefSeq" id="XP_031860138.1">
    <property type="nucleotide sequence ID" value="XM_032005649.1"/>
</dbReference>
<dbReference type="OrthoDB" id="2596760at2759"/>
<dbReference type="GeneID" id="43589800"/>
<dbReference type="KEGG" id="ksn:43589800"/>
<accession>A0A5M6BYC6</accession>
<feature type="compositionally biased region" description="Polar residues" evidence="1">
    <location>
        <begin position="540"/>
        <end position="556"/>
    </location>
</feature>
<feature type="region of interest" description="Disordered" evidence="1">
    <location>
        <begin position="540"/>
        <end position="675"/>
    </location>
</feature>
<proteinExistence type="predicted"/>
<feature type="region of interest" description="Disordered" evidence="1">
    <location>
        <begin position="165"/>
        <end position="206"/>
    </location>
</feature>
<evidence type="ECO:0000313" key="3">
    <source>
        <dbReference type="Proteomes" id="UP000322225"/>
    </source>
</evidence>
<dbReference type="EMBL" id="CP144056">
    <property type="protein sequence ID" value="WWD18965.1"/>
    <property type="molecule type" value="Genomic_DNA"/>
</dbReference>
<feature type="compositionally biased region" description="Basic and acidic residues" evidence="1">
    <location>
        <begin position="595"/>
        <end position="605"/>
    </location>
</feature>
<gene>
    <name evidence="2" type="ORF">CI109_103422</name>
</gene>
<reference evidence="2" key="1">
    <citation type="submission" date="2017-08" db="EMBL/GenBank/DDBJ databases">
        <authorList>
            <person name="Cuomo C."/>
            <person name="Billmyre B."/>
            <person name="Heitman J."/>
        </authorList>
    </citation>
    <scope>NUCLEOTIDE SEQUENCE</scope>
    <source>
        <strain evidence="2">CBS 12478</strain>
    </source>
</reference>
<evidence type="ECO:0000313" key="2">
    <source>
        <dbReference type="EMBL" id="WWD18965.1"/>
    </source>
</evidence>
<feature type="region of interest" description="Disordered" evidence="1">
    <location>
        <begin position="1"/>
        <end position="128"/>
    </location>
</feature>
<feature type="compositionally biased region" description="Low complexity" evidence="1">
    <location>
        <begin position="557"/>
        <end position="569"/>
    </location>
</feature>
<feature type="region of interest" description="Disordered" evidence="1">
    <location>
        <begin position="133"/>
        <end position="152"/>
    </location>
</feature>
<evidence type="ECO:0000256" key="1">
    <source>
        <dbReference type="SAM" id="MobiDB-lite"/>
    </source>
</evidence>
<protein>
    <submittedName>
        <fullName evidence="2">Uncharacterized protein</fullName>
    </submittedName>
</protein>
<feature type="region of interest" description="Disordered" evidence="1">
    <location>
        <begin position="472"/>
        <end position="498"/>
    </location>
</feature>
<keyword evidence="3" id="KW-1185">Reference proteome</keyword>
<dbReference type="AlphaFoldDB" id="A0A5M6BYC6"/>